<evidence type="ECO:0000313" key="6">
    <source>
        <dbReference type="EMBL" id="GMH14179.1"/>
    </source>
</evidence>
<dbReference type="InterPro" id="IPR038005">
    <property type="entry name" value="RX-like_CC"/>
</dbReference>
<dbReference type="GO" id="GO:0006952">
    <property type="term" value="P:defense response"/>
    <property type="evidence" value="ECO:0007669"/>
    <property type="project" value="UniProtKB-KW"/>
</dbReference>
<dbReference type="PANTHER" id="PTHR19338:SF66">
    <property type="entry name" value="NB-ARC DOMAIN-CONTAINING PROTEIN"/>
    <property type="match status" value="1"/>
</dbReference>
<feature type="domain" description="Disease resistance N-terminal" evidence="5">
    <location>
        <begin position="12"/>
        <end position="94"/>
    </location>
</feature>
<keyword evidence="1" id="KW-0677">Repeat</keyword>
<gene>
    <name evidence="6" type="ORF">Nepgr_016020</name>
</gene>
<evidence type="ECO:0000259" key="5">
    <source>
        <dbReference type="Pfam" id="PF18052"/>
    </source>
</evidence>
<dbReference type="PANTHER" id="PTHR19338">
    <property type="entry name" value="TRANSLOCASE OF INNER MITOCHONDRIAL MEMBRANE 13 HOMOLOG"/>
    <property type="match status" value="1"/>
</dbReference>
<dbReference type="Pfam" id="PF18052">
    <property type="entry name" value="Rx_N"/>
    <property type="match status" value="1"/>
</dbReference>
<protein>
    <recommendedName>
        <fullName evidence="5">Disease resistance N-terminal domain-containing protein</fullName>
    </recommendedName>
</protein>
<dbReference type="GO" id="GO:0000166">
    <property type="term" value="F:nucleotide binding"/>
    <property type="evidence" value="ECO:0007669"/>
    <property type="project" value="UniProtKB-KW"/>
</dbReference>
<evidence type="ECO:0000256" key="4">
    <source>
        <dbReference type="SAM" id="MobiDB-lite"/>
    </source>
</evidence>
<comment type="caution">
    <text evidence="6">The sequence shown here is derived from an EMBL/GenBank/DDBJ whole genome shotgun (WGS) entry which is preliminary data.</text>
</comment>
<keyword evidence="3" id="KW-0611">Plant defense</keyword>
<dbReference type="InterPro" id="IPR041118">
    <property type="entry name" value="Rx_N"/>
</dbReference>
<keyword evidence="2" id="KW-0547">Nucleotide-binding</keyword>
<name>A0AAD3SNU6_NEPGR</name>
<evidence type="ECO:0000256" key="2">
    <source>
        <dbReference type="ARBA" id="ARBA00022741"/>
    </source>
</evidence>
<dbReference type="CDD" id="cd14798">
    <property type="entry name" value="RX-CC_like"/>
    <property type="match status" value="1"/>
</dbReference>
<evidence type="ECO:0000256" key="1">
    <source>
        <dbReference type="ARBA" id="ARBA00022737"/>
    </source>
</evidence>
<reference evidence="6" key="1">
    <citation type="submission" date="2023-05" db="EMBL/GenBank/DDBJ databases">
        <title>Nepenthes gracilis genome sequencing.</title>
        <authorList>
            <person name="Fukushima K."/>
        </authorList>
    </citation>
    <scope>NUCLEOTIDE SEQUENCE</scope>
    <source>
        <strain evidence="6">SING2019-196</strain>
    </source>
</reference>
<proteinExistence type="predicted"/>
<dbReference type="AlphaFoldDB" id="A0AAD3SNU6"/>
<evidence type="ECO:0000256" key="3">
    <source>
        <dbReference type="ARBA" id="ARBA00022821"/>
    </source>
</evidence>
<accession>A0AAD3SNU6</accession>
<feature type="compositionally biased region" description="Basic and acidic residues" evidence="4">
    <location>
        <begin position="140"/>
        <end position="151"/>
    </location>
</feature>
<organism evidence="6 7">
    <name type="scientific">Nepenthes gracilis</name>
    <name type="common">Slender pitcher plant</name>
    <dbReference type="NCBI Taxonomy" id="150966"/>
    <lineage>
        <taxon>Eukaryota</taxon>
        <taxon>Viridiplantae</taxon>
        <taxon>Streptophyta</taxon>
        <taxon>Embryophyta</taxon>
        <taxon>Tracheophyta</taxon>
        <taxon>Spermatophyta</taxon>
        <taxon>Magnoliopsida</taxon>
        <taxon>eudicotyledons</taxon>
        <taxon>Gunneridae</taxon>
        <taxon>Pentapetalae</taxon>
        <taxon>Caryophyllales</taxon>
        <taxon>Nepenthaceae</taxon>
        <taxon>Nepenthes</taxon>
    </lineage>
</organism>
<evidence type="ECO:0000313" key="7">
    <source>
        <dbReference type="Proteomes" id="UP001279734"/>
    </source>
</evidence>
<keyword evidence="7" id="KW-1185">Reference proteome</keyword>
<feature type="region of interest" description="Disordered" evidence="4">
    <location>
        <begin position="130"/>
        <end position="151"/>
    </location>
</feature>
<dbReference type="EMBL" id="BSYO01000013">
    <property type="protein sequence ID" value="GMH14179.1"/>
    <property type="molecule type" value="Genomic_DNA"/>
</dbReference>
<sequence>MVDAIVAATAKWISSQLVDEAEFLYGVEDQMLNLQNDLKCMQRYIQDAEETQLDKKENGQVTIFIETIRDIAFRAEDVIDTYILKVGSDSKFTKFACFACNNFEIHAVGKQIEKIQDDIKNATERIHIFKNPGGPSSSHDQSKPQRRAPESYAHVEEEHIVGLDDNIKNLVQRITSGMEEETEWVVSIVGQDLILCKTFAISIARFSHYSPSSSYAEKLDIALLIKDTGCVLGEVGSRGKAAMVDAIVAATAKWISSQLVDEAEFLYGVEDQMLNLQNDLKCMQRYIQDAEEIQLDKKRKWSSYYFYRDNSRYCFSCRGCHRHVYP</sequence>
<dbReference type="Gene3D" id="1.20.5.4130">
    <property type="match status" value="1"/>
</dbReference>
<dbReference type="Proteomes" id="UP001279734">
    <property type="component" value="Unassembled WGS sequence"/>
</dbReference>